<dbReference type="Proteomes" id="UP001066276">
    <property type="component" value="Chromosome 2_1"/>
</dbReference>
<evidence type="ECO:0000313" key="3">
    <source>
        <dbReference type="Proteomes" id="UP001066276"/>
    </source>
</evidence>
<comment type="caution">
    <text evidence="2">The sequence shown here is derived from an EMBL/GenBank/DDBJ whole genome shotgun (WGS) entry which is preliminary data.</text>
</comment>
<keyword evidence="3" id="KW-1185">Reference proteome</keyword>
<feature type="compositionally biased region" description="Basic and acidic residues" evidence="1">
    <location>
        <begin position="183"/>
        <end position="199"/>
    </location>
</feature>
<feature type="region of interest" description="Disordered" evidence="1">
    <location>
        <begin position="43"/>
        <end position="87"/>
    </location>
</feature>
<proteinExistence type="predicted"/>
<reference evidence="2" key="1">
    <citation type="journal article" date="2022" name="bioRxiv">
        <title>Sequencing and chromosome-scale assembly of the giantPleurodeles waltlgenome.</title>
        <authorList>
            <person name="Brown T."/>
            <person name="Elewa A."/>
            <person name="Iarovenko S."/>
            <person name="Subramanian E."/>
            <person name="Araus A.J."/>
            <person name="Petzold A."/>
            <person name="Susuki M."/>
            <person name="Suzuki K.-i.T."/>
            <person name="Hayashi T."/>
            <person name="Toyoda A."/>
            <person name="Oliveira C."/>
            <person name="Osipova E."/>
            <person name="Leigh N.D."/>
            <person name="Simon A."/>
            <person name="Yun M.H."/>
        </authorList>
    </citation>
    <scope>NUCLEOTIDE SEQUENCE</scope>
    <source>
        <strain evidence="2">20211129_DDA</strain>
        <tissue evidence="2">Liver</tissue>
    </source>
</reference>
<feature type="region of interest" description="Disordered" evidence="1">
    <location>
        <begin position="111"/>
        <end position="207"/>
    </location>
</feature>
<feature type="compositionally biased region" description="Basic and acidic residues" evidence="1">
    <location>
        <begin position="70"/>
        <end position="81"/>
    </location>
</feature>
<gene>
    <name evidence="2" type="ORF">NDU88_007885</name>
</gene>
<feature type="compositionally biased region" description="Basic and acidic residues" evidence="1">
    <location>
        <begin position="125"/>
        <end position="139"/>
    </location>
</feature>
<evidence type="ECO:0000256" key="1">
    <source>
        <dbReference type="SAM" id="MobiDB-lite"/>
    </source>
</evidence>
<accession>A0AAV7VTL6</accession>
<evidence type="ECO:0000313" key="2">
    <source>
        <dbReference type="EMBL" id="KAJ1204104.1"/>
    </source>
</evidence>
<dbReference type="EMBL" id="JANPWB010000003">
    <property type="protein sequence ID" value="KAJ1204104.1"/>
    <property type="molecule type" value="Genomic_DNA"/>
</dbReference>
<sequence length="207" mass="22850">MRCVPSGFTLSLVLHRAQPLISQLLCGHDEGLVHHIGDEAGTHTPRVTLPSPRIVTGFNGEEPGSAQEEEGVKTKKRDGALHPKVSPASVRVSGLRVSVLPLGPKASCTWPRASLKAARKRERRGQRSVERAARGNKDRHMGKRCAAGSPLKPLGGVSRVRSCCAPQERGTQRIEPEGQEPQYKIKEKKKEEEREEKINKYPRQYSS</sequence>
<dbReference type="AlphaFoldDB" id="A0AAV7VTL6"/>
<organism evidence="2 3">
    <name type="scientific">Pleurodeles waltl</name>
    <name type="common">Iberian ribbed newt</name>
    <dbReference type="NCBI Taxonomy" id="8319"/>
    <lineage>
        <taxon>Eukaryota</taxon>
        <taxon>Metazoa</taxon>
        <taxon>Chordata</taxon>
        <taxon>Craniata</taxon>
        <taxon>Vertebrata</taxon>
        <taxon>Euteleostomi</taxon>
        <taxon>Amphibia</taxon>
        <taxon>Batrachia</taxon>
        <taxon>Caudata</taxon>
        <taxon>Salamandroidea</taxon>
        <taxon>Salamandridae</taxon>
        <taxon>Pleurodelinae</taxon>
        <taxon>Pleurodeles</taxon>
    </lineage>
</organism>
<name>A0AAV7VTL6_PLEWA</name>
<protein>
    <submittedName>
        <fullName evidence="2">Uncharacterized protein</fullName>
    </submittedName>
</protein>